<feature type="domain" description="THAP9-like helix-turn-helix" evidence="2">
    <location>
        <begin position="139"/>
        <end position="217"/>
    </location>
</feature>
<dbReference type="Pfam" id="PF12017">
    <property type="entry name" value="Tnp_P_element"/>
    <property type="match status" value="1"/>
</dbReference>
<comment type="caution">
    <text evidence="7">The sequence shown here is derived from an EMBL/GenBank/DDBJ whole genome shotgun (WGS) entry which is preliminary data.</text>
</comment>
<dbReference type="AlphaFoldDB" id="A0AAD7YK70"/>
<dbReference type="PANTHER" id="PTHR47577:SF2">
    <property type="entry name" value="THAP DOMAIN CONTAINING 9"/>
    <property type="match status" value="1"/>
</dbReference>
<protein>
    <recommendedName>
        <fullName evidence="9">DNA transposase THAP9</fullName>
    </recommendedName>
</protein>
<evidence type="ECO:0000259" key="3">
    <source>
        <dbReference type="Pfam" id="PF21787"/>
    </source>
</evidence>
<feature type="domain" description="Transposable element P transposase-like RNase H" evidence="3">
    <location>
        <begin position="224"/>
        <end position="354"/>
    </location>
</feature>
<reference evidence="7" key="1">
    <citation type="submission" date="2023-03" db="EMBL/GenBank/DDBJ databases">
        <title>Chromosome-level genomes of two armyworms, Mythimna separata and Mythimna loreyi, provide insights into the biosynthesis and reception of sex pheromones.</title>
        <authorList>
            <person name="Zhao H."/>
        </authorList>
    </citation>
    <scope>NUCLEOTIDE SEQUENCE</scope>
    <source>
        <strain evidence="7">BeijingLab</strain>
        <tissue evidence="7">Pupa</tissue>
    </source>
</reference>
<evidence type="ECO:0000259" key="5">
    <source>
        <dbReference type="Pfam" id="PF21789"/>
    </source>
</evidence>
<dbReference type="InterPro" id="IPR048367">
    <property type="entry name" value="TNP-like_RNaseH_C"/>
</dbReference>
<dbReference type="Pfam" id="PF22824">
    <property type="entry name" value="THAP9_C"/>
    <property type="match status" value="1"/>
</dbReference>
<evidence type="ECO:0000313" key="7">
    <source>
        <dbReference type="EMBL" id="KAJ8717678.1"/>
    </source>
</evidence>
<feature type="domain" description="Transposable element P transposase-like RNase H C-terminal" evidence="5">
    <location>
        <begin position="594"/>
        <end position="628"/>
    </location>
</feature>
<sequence length="865" mass="99196">MYNTKGGYRRIKKNATPKKIHLVNSEWCQGMEALGSSIDSQSTTLGLNIELCNIEEEVDAAGIVGDISAKDDVSNHQPEIRDSELESIFDTPKRNKLRQQARKYKLCYQIHTRKIKTLNQKIKRLKKKNASLKTVLKDIKDKNYIDTDVFNMLGENIVAAEICHNINKKNGGKKKIKYSSAMKKFCLTLNFYSPKAYEYVRQTFQTCLPHTKTLAKWYAHINGEPGFTEEAFSAVRQKAETSEYRPVCALVFDEMALRQQKIWDGKKYHGLVDMGTGTTSDSVALASQAFVFLLVAINQRWKIPLGYFLTNSLSGTQKANLIKMCLIKCFEVGVDVVSITFDGHATNFAAMELLDCNVKDVSVMKTTFKHPSNDTEVACFLDPCHVMKLVRNQLQSNKQFLDINGDIIKWDYLTELNTLQNNEGLHLANKLSKKHIEYKNQIMKVKLATQLLSRSVATALKICREDLNLNQFKQSKPTEHFIQLMNDYFDIYNSRGMREFGYKKPINIRNKDDIITFLDDLTKYIVDLKLKISTKRSVMKDGKKTVLFTRFYKPIIETKCKSGFLGILINIKSIKHLVQRLIENENRLIYLPTYKLSQDHLEIFFGSIRMHGGHNDNPNVKQFKGIYRKLLTHLELKCLTGNCVPLENIAILNCSSAIQIINSTSASYRHEEHYEDPTLNFLKPIENDVGDLASYLDVPDINDFRKYVIGYIAGGVAHYLSKKIKCEPCMSRLLSSERHDFHKLITLRDKGGLSFPSSDTYNICCACELVIRKIVKEGITIVSVNQHNYVLSQILKRFIGKKGIFLNLEHEHNVYGIEHQTSLIRSVISKYINIRFHHIAKQESLLKSCDSKRQTYKKLTQHKGH</sequence>
<keyword evidence="8" id="KW-1185">Reference proteome</keyword>
<feature type="coiled-coil region" evidence="1">
    <location>
        <begin position="108"/>
        <end position="142"/>
    </location>
</feature>
<dbReference type="InterPro" id="IPR048365">
    <property type="entry name" value="TNP-like_RNaseH_N"/>
</dbReference>
<feature type="domain" description="Transposable element P transposase-like GTP-binding insertion" evidence="4">
    <location>
        <begin position="384"/>
        <end position="505"/>
    </location>
</feature>
<evidence type="ECO:0000259" key="2">
    <source>
        <dbReference type="Pfam" id="PF12017"/>
    </source>
</evidence>
<dbReference type="InterPro" id="IPR055035">
    <property type="entry name" value="THAP9_C"/>
</dbReference>
<dbReference type="Pfam" id="PF21788">
    <property type="entry name" value="TNP-like_GBD"/>
    <property type="match status" value="1"/>
</dbReference>
<dbReference type="EMBL" id="JARGEI010000016">
    <property type="protein sequence ID" value="KAJ8717678.1"/>
    <property type="molecule type" value="Genomic_DNA"/>
</dbReference>
<feature type="domain" description="DNA transposase THAP9 C-terminal" evidence="6">
    <location>
        <begin position="699"/>
        <end position="842"/>
    </location>
</feature>
<dbReference type="Pfam" id="PF21789">
    <property type="entry name" value="TNP-like_RNaseH_C"/>
    <property type="match status" value="1"/>
</dbReference>
<gene>
    <name evidence="7" type="ORF">PYW07_005608</name>
</gene>
<organism evidence="7 8">
    <name type="scientific">Mythimna separata</name>
    <name type="common">Oriental armyworm</name>
    <name type="synonym">Pseudaletia separata</name>
    <dbReference type="NCBI Taxonomy" id="271217"/>
    <lineage>
        <taxon>Eukaryota</taxon>
        <taxon>Metazoa</taxon>
        <taxon>Ecdysozoa</taxon>
        <taxon>Arthropoda</taxon>
        <taxon>Hexapoda</taxon>
        <taxon>Insecta</taxon>
        <taxon>Pterygota</taxon>
        <taxon>Neoptera</taxon>
        <taxon>Endopterygota</taxon>
        <taxon>Lepidoptera</taxon>
        <taxon>Glossata</taxon>
        <taxon>Ditrysia</taxon>
        <taxon>Noctuoidea</taxon>
        <taxon>Noctuidae</taxon>
        <taxon>Noctuinae</taxon>
        <taxon>Hadenini</taxon>
        <taxon>Mythimna</taxon>
    </lineage>
</organism>
<dbReference type="InterPro" id="IPR048366">
    <property type="entry name" value="TNP-like_GBD"/>
</dbReference>
<proteinExistence type="predicted"/>
<evidence type="ECO:0000259" key="6">
    <source>
        <dbReference type="Pfam" id="PF22824"/>
    </source>
</evidence>
<evidence type="ECO:0000259" key="4">
    <source>
        <dbReference type="Pfam" id="PF21788"/>
    </source>
</evidence>
<dbReference type="InterPro" id="IPR021896">
    <property type="entry name" value="THAP9-like_HTH"/>
</dbReference>
<name>A0AAD7YK70_MYTSE</name>
<evidence type="ECO:0000313" key="8">
    <source>
        <dbReference type="Proteomes" id="UP001231518"/>
    </source>
</evidence>
<evidence type="ECO:0000256" key="1">
    <source>
        <dbReference type="SAM" id="Coils"/>
    </source>
</evidence>
<evidence type="ECO:0008006" key="9">
    <source>
        <dbReference type="Google" id="ProtNLM"/>
    </source>
</evidence>
<dbReference type="PANTHER" id="PTHR47577">
    <property type="entry name" value="THAP DOMAIN-CONTAINING PROTEIN 6"/>
    <property type="match status" value="1"/>
</dbReference>
<dbReference type="Proteomes" id="UP001231518">
    <property type="component" value="Chromosome 18"/>
</dbReference>
<keyword evidence="1" id="KW-0175">Coiled coil</keyword>
<dbReference type="Pfam" id="PF21787">
    <property type="entry name" value="TNP-like_RNaseH_N"/>
    <property type="match status" value="1"/>
</dbReference>
<accession>A0AAD7YK70</accession>